<accession>A0A939PAP6</accession>
<dbReference type="Proteomes" id="UP000669179">
    <property type="component" value="Unassembled WGS sequence"/>
</dbReference>
<name>A0A939PAP6_9ACTN</name>
<comment type="caution">
    <text evidence="1">The sequence shown here is derived from an EMBL/GenBank/DDBJ whole genome shotgun (WGS) entry which is preliminary data.</text>
</comment>
<evidence type="ECO:0000313" key="1">
    <source>
        <dbReference type="EMBL" id="MBO2448682.1"/>
    </source>
</evidence>
<reference evidence="1" key="1">
    <citation type="submission" date="2021-03" db="EMBL/GenBank/DDBJ databases">
        <authorList>
            <person name="Kanchanasin P."/>
            <person name="Saeng-In P."/>
            <person name="Phongsopitanun W."/>
            <person name="Yuki M."/>
            <person name="Kudo T."/>
            <person name="Ohkuma M."/>
            <person name="Tanasupawat S."/>
        </authorList>
    </citation>
    <scope>NUCLEOTIDE SEQUENCE</scope>
    <source>
        <strain evidence="1">GKU 128</strain>
    </source>
</reference>
<evidence type="ECO:0000313" key="2">
    <source>
        <dbReference type="Proteomes" id="UP000669179"/>
    </source>
</evidence>
<organism evidence="1 2">
    <name type="scientific">Actinomadura barringtoniae</name>
    <dbReference type="NCBI Taxonomy" id="1427535"/>
    <lineage>
        <taxon>Bacteria</taxon>
        <taxon>Bacillati</taxon>
        <taxon>Actinomycetota</taxon>
        <taxon>Actinomycetes</taxon>
        <taxon>Streptosporangiales</taxon>
        <taxon>Thermomonosporaceae</taxon>
        <taxon>Actinomadura</taxon>
    </lineage>
</organism>
<dbReference type="AlphaFoldDB" id="A0A939PAP6"/>
<proteinExistence type="predicted"/>
<sequence>MPSRLLSTVQVLTTTGYGMFGFYNDIDAERPEPPISAESWYSASPEMVEVRPACTLPSPAIRFELWDNEPSAYVIDGGDDPEVRALLEFHASQGSIGLMALAAGAEPGVFEVPAGWYWLDLLGYRRSIMPAREADLYERDISPGDPEWERAEGTELYVARLWPKPPGA</sequence>
<dbReference type="EMBL" id="JAGEOJ010000006">
    <property type="protein sequence ID" value="MBO2448682.1"/>
    <property type="molecule type" value="Genomic_DNA"/>
</dbReference>
<gene>
    <name evidence="1" type="ORF">J4573_16390</name>
</gene>
<dbReference type="RefSeq" id="WP_208256344.1">
    <property type="nucleotide sequence ID" value="NZ_JAGEOJ010000006.1"/>
</dbReference>
<protein>
    <submittedName>
        <fullName evidence="1">Uncharacterized protein</fullName>
    </submittedName>
</protein>
<keyword evidence="2" id="KW-1185">Reference proteome</keyword>